<proteinExistence type="predicted"/>
<dbReference type="OrthoDB" id="6151270at2759"/>
<sequence length="277" mass="31305">MTLRGNFAKPKTLIDRIQEHFDSLLKDGDAQWHLTRETINRELELINRNIQQMEEQKNTIDQILNPHQKPEILTSNVSPIPKILPSNTVYQMSLQQAKFEPGDLLTENELFVGIAKSEGEHENYEEGRIVVLDMNGQVKCTFGKEISSGKPFFTSCPTRIAANSDIICAIDTSKRNKDNNMLEDGRIVGLNHKGEQKWSYSDKSGDLSEMFHPQDITFTTAGLVLISDVYIDNAIHAINKDGDVTGWIEVKDIGNRMYPMSMDFDDQGTLWVGCGKN</sequence>
<dbReference type="Proteomes" id="UP000683360">
    <property type="component" value="Unassembled WGS sequence"/>
</dbReference>
<evidence type="ECO:0000313" key="3">
    <source>
        <dbReference type="Proteomes" id="UP000683360"/>
    </source>
</evidence>
<evidence type="ECO:0000256" key="1">
    <source>
        <dbReference type="SAM" id="Coils"/>
    </source>
</evidence>
<organism evidence="2 3">
    <name type="scientific">Mytilus edulis</name>
    <name type="common">Blue mussel</name>
    <dbReference type="NCBI Taxonomy" id="6550"/>
    <lineage>
        <taxon>Eukaryota</taxon>
        <taxon>Metazoa</taxon>
        <taxon>Spiralia</taxon>
        <taxon>Lophotrochozoa</taxon>
        <taxon>Mollusca</taxon>
        <taxon>Bivalvia</taxon>
        <taxon>Autobranchia</taxon>
        <taxon>Pteriomorphia</taxon>
        <taxon>Mytilida</taxon>
        <taxon>Mytiloidea</taxon>
        <taxon>Mytilidae</taxon>
        <taxon>Mytilinae</taxon>
        <taxon>Mytilus</taxon>
    </lineage>
</organism>
<gene>
    <name evidence="2" type="ORF">MEDL_35451</name>
</gene>
<dbReference type="Gene3D" id="2.120.10.30">
    <property type="entry name" value="TolB, C-terminal domain"/>
    <property type="match status" value="1"/>
</dbReference>
<dbReference type="SUPFAM" id="SSF63829">
    <property type="entry name" value="Calcium-dependent phosphotriesterase"/>
    <property type="match status" value="1"/>
</dbReference>
<evidence type="ECO:0000313" key="2">
    <source>
        <dbReference type="EMBL" id="CAG2222100.1"/>
    </source>
</evidence>
<dbReference type="InterPro" id="IPR011042">
    <property type="entry name" value="6-blade_b-propeller_TolB-like"/>
</dbReference>
<dbReference type="AlphaFoldDB" id="A0A8S3SZI5"/>
<keyword evidence="1" id="KW-0175">Coiled coil</keyword>
<reference evidence="2" key="1">
    <citation type="submission" date="2021-03" db="EMBL/GenBank/DDBJ databases">
        <authorList>
            <person name="Bekaert M."/>
        </authorList>
    </citation>
    <scope>NUCLEOTIDE SEQUENCE</scope>
</reference>
<comment type="caution">
    <text evidence="2">The sequence shown here is derived from an EMBL/GenBank/DDBJ whole genome shotgun (WGS) entry which is preliminary data.</text>
</comment>
<name>A0A8S3SZI5_MYTED</name>
<accession>A0A8S3SZI5</accession>
<protein>
    <submittedName>
        <fullName evidence="2">Uncharacterized protein</fullName>
    </submittedName>
</protein>
<keyword evidence="3" id="KW-1185">Reference proteome</keyword>
<feature type="coiled-coil region" evidence="1">
    <location>
        <begin position="36"/>
        <end position="63"/>
    </location>
</feature>
<dbReference type="EMBL" id="CAJPWZ010001723">
    <property type="protein sequence ID" value="CAG2222100.1"/>
    <property type="molecule type" value="Genomic_DNA"/>
</dbReference>